<dbReference type="HAMAP" id="MF_00580">
    <property type="entry name" value="CH10"/>
    <property type="match status" value="1"/>
</dbReference>
<comment type="similarity">
    <text evidence="1 3 4">Belongs to the GroES chaperonin family.</text>
</comment>
<dbReference type="PANTHER" id="PTHR10772:SF58">
    <property type="entry name" value="CO-CHAPERONIN GROES"/>
    <property type="match status" value="1"/>
</dbReference>
<comment type="subcellular location">
    <subcellularLocation>
        <location evidence="3">Cytoplasm</location>
    </subcellularLocation>
</comment>
<dbReference type="Pfam" id="PF00166">
    <property type="entry name" value="Cpn10"/>
    <property type="match status" value="1"/>
</dbReference>
<dbReference type="PROSITE" id="PS00681">
    <property type="entry name" value="CHAPERONINS_CPN10"/>
    <property type="match status" value="1"/>
</dbReference>
<dbReference type="PRINTS" id="PR00297">
    <property type="entry name" value="CHAPERONIN10"/>
</dbReference>
<proteinExistence type="inferred from homology"/>
<dbReference type="NCBIfam" id="NF001531">
    <property type="entry name" value="PRK00364.2-2"/>
    <property type="match status" value="1"/>
</dbReference>
<dbReference type="GO" id="GO:0005524">
    <property type="term" value="F:ATP binding"/>
    <property type="evidence" value="ECO:0007669"/>
    <property type="project" value="InterPro"/>
</dbReference>
<dbReference type="PANTHER" id="PTHR10772">
    <property type="entry name" value="10 KDA HEAT SHOCK PROTEIN"/>
    <property type="match status" value="1"/>
</dbReference>
<accession>A0A919W6B7</accession>
<name>A0A919W6B7_9ACTN</name>
<protein>
    <recommendedName>
        <fullName evidence="3">Co-chaperonin GroES</fullName>
    </recommendedName>
    <alternativeName>
        <fullName evidence="3">10 kDa chaperonin</fullName>
    </alternativeName>
    <alternativeName>
        <fullName evidence="3">Chaperonin-10</fullName>
        <shortName evidence="3">Cpn10</shortName>
    </alternativeName>
</protein>
<dbReference type="GO" id="GO:0051087">
    <property type="term" value="F:protein-folding chaperone binding"/>
    <property type="evidence" value="ECO:0007669"/>
    <property type="project" value="TreeGrafter"/>
</dbReference>
<comment type="subunit">
    <text evidence="3">Heptamer of 7 subunits arranged in a ring. Interacts with the chaperonin GroEL.</text>
</comment>
<comment type="function">
    <text evidence="3 4">Together with the chaperonin GroEL, plays an essential role in assisting protein folding. The GroEL-GroES system forms a nano-cage that allows encapsulation of the non-native substrate proteins and provides a physical environment optimized to promote and accelerate protein folding. GroES binds to the apical surface of the GroEL ring, thereby capping the opening of the GroEL channel.</text>
</comment>
<dbReference type="NCBIfam" id="NF001534">
    <property type="entry name" value="PRK00364.2-5"/>
    <property type="match status" value="1"/>
</dbReference>
<feature type="region of interest" description="Disordered" evidence="5">
    <location>
        <begin position="1"/>
        <end position="29"/>
    </location>
</feature>
<dbReference type="InterPro" id="IPR011032">
    <property type="entry name" value="GroES-like_sf"/>
</dbReference>
<evidence type="ECO:0000256" key="4">
    <source>
        <dbReference type="RuleBase" id="RU000535"/>
    </source>
</evidence>
<gene>
    <name evidence="3" type="primary">groES</name>
    <name evidence="3" type="synonym">groS</name>
    <name evidence="6" type="ORF">Ato02nite_045110</name>
</gene>
<dbReference type="CDD" id="cd00320">
    <property type="entry name" value="cpn10"/>
    <property type="match status" value="1"/>
</dbReference>
<comment type="caution">
    <text evidence="6">The sequence shown here is derived from an EMBL/GenBank/DDBJ whole genome shotgun (WGS) entry which is preliminary data.</text>
</comment>
<evidence type="ECO:0000256" key="2">
    <source>
        <dbReference type="ARBA" id="ARBA00023186"/>
    </source>
</evidence>
<keyword evidence="3" id="KW-0963">Cytoplasm</keyword>
<dbReference type="SUPFAM" id="SSF50129">
    <property type="entry name" value="GroES-like"/>
    <property type="match status" value="1"/>
</dbReference>
<reference evidence="6 7" key="1">
    <citation type="submission" date="2021-03" db="EMBL/GenBank/DDBJ databases">
        <title>Whole genome shotgun sequence of Actinoplanes toevensis NBRC 105298.</title>
        <authorList>
            <person name="Komaki H."/>
            <person name="Tamura T."/>
        </authorList>
    </citation>
    <scope>NUCLEOTIDE SEQUENCE [LARGE SCALE GENOMIC DNA]</scope>
    <source>
        <strain evidence="6 7">NBRC 105298</strain>
    </source>
</reference>
<organism evidence="6 7">
    <name type="scientific">Paractinoplanes toevensis</name>
    <dbReference type="NCBI Taxonomy" id="571911"/>
    <lineage>
        <taxon>Bacteria</taxon>
        <taxon>Bacillati</taxon>
        <taxon>Actinomycetota</taxon>
        <taxon>Actinomycetes</taxon>
        <taxon>Micromonosporales</taxon>
        <taxon>Micromonosporaceae</taxon>
        <taxon>Paractinoplanes</taxon>
    </lineage>
</organism>
<dbReference type="InterPro" id="IPR020818">
    <property type="entry name" value="Chaperonin_GroES"/>
</dbReference>
<dbReference type="EMBL" id="BOQN01000059">
    <property type="protein sequence ID" value="GIM92718.1"/>
    <property type="molecule type" value="Genomic_DNA"/>
</dbReference>
<dbReference type="NCBIfam" id="NF001533">
    <property type="entry name" value="PRK00364.2-4"/>
    <property type="match status" value="1"/>
</dbReference>
<evidence type="ECO:0000256" key="1">
    <source>
        <dbReference type="ARBA" id="ARBA00006975"/>
    </source>
</evidence>
<dbReference type="GO" id="GO:0005737">
    <property type="term" value="C:cytoplasm"/>
    <property type="evidence" value="ECO:0007669"/>
    <property type="project" value="UniProtKB-SubCell"/>
</dbReference>
<dbReference type="GO" id="GO:0044183">
    <property type="term" value="F:protein folding chaperone"/>
    <property type="evidence" value="ECO:0007669"/>
    <property type="project" value="InterPro"/>
</dbReference>
<dbReference type="SMART" id="SM00883">
    <property type="entry name" value="Cpn10"/>
    <property type="match status" value="1"/>
</dbReference>
<dbReference type="FunFam" id="2.30.33.40:FF:000001">
    <property type="entry name" value="10 kDa chaperonin"/>
    <property type="match status" value="1"/>
</dbReference>
<evidence type="ECO:0000313" key="6">
    <source>
        <dbReference type="EMBL" id="GIM92718.1"/>
    </source>
</evidence>
<dbReference type="GO" id="GO:0046872">
    <property type="term" value="F:metal ion binding"/>
    <property type="evidence" value="ECO:0007669"/>
    <property type="project" value="TreeGrafter"/>
</dbReference>
<dbReference type="InterPro" id="IPR018369">
    <property type="entry name" value="Chaprnonin_Cpn10_CS"/>
</dbReference>
<dbReference type="NCBIfam" id="NF001527">
    <property type="entry name" value="PRK00364.1-2"/>
    <property type="match status" value="1"/>
</dbReference>
<dbReference type="InterPro" id="IPR037124">
    <property type="entry name" value="Chaperonin_GroES_sf"/>
</dbReference>
<keyword evidence="2 3" id="KW-0143">Chaperone</keyword>
<dbReference type="AlphaFoldDB" id="A0A919W6B7"/>
<dbReference type="GO" id="GO:0051082">
    <property type="term" value="F:unfolded protein binding"/>
    <property type="evidence" value="ECO:0007669"/>
    <property type="project" value="TreeGrafter"/>
</dbReference>
<evidence type="ECO:0000256" key="5">
    <source>
        <dbReference type="SAM" id="MobiDB-lite"/>
    </source>
</evidence>
<dbReference type="Proteomes" id="UP000677082">
    <property type="component" value="Unassembled WGS sequence"/>
</dbReference>
<evidence type="ECO:0000256" key="3">
    <source>
        <dbReference type="HAMAP-Rule" id="MF_00580"/>
    </source>
</evidence>
<sequence length="144" mass="15485">MRVPIARPSGERLGTRRTGTRDDGPARWHEASSVKITQEGMPVTTATKVAIKPLEDRIVVQANEAETTTASGIVIPDTAKEKPQEGTVLAVGPGRIDDKGNRVPIDVQVGDTVLYSKYGGTEVKYAGEEYLVLSARDVLAVIEK</sequence>
<feature type="compositionally biased region" description="Basic and acidic residues" evidence="5">
    <location>
        <begin position="9"/>
        <end position="29"/>
    </location>
</feature>
<evidence type="ECO:0000313" key="7">
    <source>
        <dbReference type="Proteomes" id="UP000677082"/>
    </source>
</evidence>
<dbReference type="Gene3D" id="2.30.33.40">
    <property type="entry name" value="GroES chaperonin"/>
    <property type="match status" value="1"/>
</dbReference>
<dbReference type="NCBIfam" id="NF001530">
    <property type="entry name" value="PRK00364.1-6"/>
    <property type="match status" value="1"/>
</dbReference>
<keyword evidence="7" id="KW-1185">Reference proteome</keyword>